<evidence type="ECO:0000313" key="4">
    <source>
        <dbReference type="Proteomes" id="UP000219514"/>
    </source>
</evidence>
<gene>
    <name evidence="3" type="ORF">SAMN06893097_104225</name>
</gene>
<keyword evidence="1" id="KW-0238">DNA-binding</keyword>
<keyword evidence="4" id="KW-1185">Reference proteome</keyword>
<evidence type="ECO:0000313" key="3">
    <source>
        <dbReference type="EMBL" id="SNX96510.1"/>
    </source>
</evidence>
<dbReference type="EMBL" id="OBDO01000004">
    <property type="protein sequence ID" value="SNX96510.1"/>
    <property type="molecule type" value="Genomic_DNA"/>
</dbReference>
<dbReference type="Gene3D" id="1.10.150.130">
    <property type="match status" value="1"/>
</dbReference>
<keyword evidence="2" id="KW-0233">DNA recombination</keyword>
<proteinExistence type="predicted"/>
<sequence length="524" mass="55981">MTKRPGWRPAHVYVPERADLVALSERLTQYMAGPRLAPSSVKSYEWCLRAVEAWCRRRGLPSFPMPPQVLGAWLAAALHGTARTGAVGEPAAEDDGAGAPEPLSMSTVDQTWAAIVWQHRSRRAASPTDDPWAQTVRRGLRRALAGHRVRKAPPLSPDDVRALVAVEPSWTPTGLAERALLLSAVCWDVPLSQLAVVPPTALELISPTRASFTCAGRTFTVDCAGDAGCGVDCLFCALWACADLIPAGAPYLFGVQPADEPAGAGYRVRTAAEPLAQQTWARRVAETRARSGRGCWPIGICDGKIIVREPVAADAALLAGLRRGLALSTSTDGLMLLQQRAGLLLSWHRGLRSDDLRRRRRGALQRNEKGYRLTIESAKGTHAAVVLGVRPAQDPRLDAVAALDDWLAVLDAAAAGTVAADELPLVVRCPRGANLTFEAVTYNWMWRHFAALQARAGLSGFTLHSTRTGFAVTAADGKATADQLRRVMRQKKVNTAVGYVLSRAAASRPAPLALARAAAAAGAA</sequence>
<dbReference type="GO" id="GO:0003677">
    <property type="term" value="F:DNA binding"/>
    <property type="evidence" value="ECO:0007669"/>
    <property type="project" value="UniProtKB-KW"/>
</dbReference>
<evidence type="ECO:0000256" key="2">
    <source>
        <dbReference type="ARBA" id="ARBA00023172"/>
    </source>
</evidence>
<name>A0A285EBZ8_9ACTN</name>
<dbReference type="Gene3D" id="1.10.443.10">
    <property type="entry name" value="Intergrase catalytic core"/>
    <property type="match status" value="1"/>
</dbReference>
<dbReference type="InterPro" id="IPR011010">
    <property type="entry name" value="DNA_brk_join_enz"/>
</dbReference>
<dbReference type="AlphaFoldDB" id="A0A285EBZ8"/>
<dbReference type="InterPro" id="IPR013762">
    <property type="entry name" value="Integrase-like_cat_sf"/>
</dbReference>
<dbReference type="GO" id="GO:0015074">
    <property type="term" value="P:DNA integration"/>
    <property type="evidence" value="ECO:0007669"/>
    <property type="project" value="InterPro"/>
</dbReference>
<reference evidence="3 4" key="1">
    <citation type="submission" date="2017-09" db="EMBL/GenBank/DDBJ databases">
        <authorList>
            <person name="Ehlers B."/>
            <person name="Leendertz F.H."/>
        </authorList>
    </citation>
    <scope>NUCLEOTIDE SEQUENCE [LARGE SCALE GENOMIC DNA]</scope>
    <source>
        <strain evidence="3 4">DSM 46844</strain>
    </source>
</reference>
<dbReference type="InterPro" id="IPR010998">
    <property type="entry name" value="Integrase_recombinase_N"/>
</dbReference>
<evidence type="ECO:0008006" key="5">
    <source>
        <dbReference type="Google" id="ProtNLM"/>
    </source>
</evidence>
<dbReference type="GO" id="GO:0006310">
    <property type="term" value="P:DNA recombination"/>
    <property type="evidence" value="ECO:0007669"/>
    <property type="project" value="UniProtKB-KW"/>
</dbReference>
<dbReference type="RefSeq" id="WP_097206519.1">
    <property type="nucleotide sequence ID" value="NZ_JACHXB010000002.1"/>
</dbReference>
<protein>
    <recommendedName>
        <fullName evidence="5">Phage integrase family protein</fullName>
    </recommendedName>
</protein>
<evidence type="ECO:0000256" key="1">
    <source>
        <dbReference type="ARBA" id="ARBA00023125"/>
    </source>
</evidence>
<dbReference type="SUPFAM" id="SSF56349">
    <property type="entry name" value="DNA breaking-rejoining enzymes"/>
    <property type="match status" value="1"/>
</dbReference>
<dbReference type="SUPFAM" id="SSF47823">
    <property type="entry name" value="lambda integrase-like, N-terminal domain"/>
    <property type="match status" value="1"/>
</dbReference>
<accession>A0A285EBZ8</accession>
<dbReference type="Proteomes" id="UP000219514">
    <property type="component" value="Unassembled WGS sequence"/>
</dbReference>
<organism evidence="3 4">
    <name type="scientific">Geodermatophilus sabuli</name>
    <dbReference type="NCBI Taxonomy" id="1564158"/>
    <lineage>
        <taxon>Bacteria</taxon>
        <taxon>Bacillati</taxon>
        <taxon>Actinomycetota</taxon>
        <taxon>Actinomycetes</taxon>
        <taxon>Geodermatophilales</taxon>
        <taxon>Geodermatophilaceae</taxon>
        <taxon>Geodermatophilus</taxon>
    </lineage>
</organism>
<dbReference type="OrthoDB" id="9815875at2"/>